<name>R7QQ97_CHOCR</name>
<reference evidence="2" key="1">
    <citation type="journal article" date="2013" name="Proc. Natl. Acad. Sci. U.S.A.">
        <title>Genome structure and metabolic features in the red seaweed Chondrus crispus shed light on evolution of the Archaeplastida.</title>
        <authorList>
            <person name="Collen J."/>
            <person name="Porcel B."/>
            <person name="Carre W."/>
            <person name="Ball S.G."/>
            <person name="Chaparro C."/>
            <person name="Tonon T."/>
            <person name="Barbeyron T."/>
            <person name="Michel G."/>
            <person name="Noel B."/>
            <person name="Valentin K."/>
            <person name="Elias M."/>
            <person name="Artiguenave F."/>
            <person name="Arun A."/>
            <person name="Aury J.M."/>
            <person name="Barbosa-Neto J.F."/>
            <person name="Bothwell J.H."/>
            <person name="Bouget F.Y."/>
            <person name="Brillet L."/>
            <person name="Cabello-Hurtado F."/>
            <person name="Capella-Gutierrez S."/>
            <person name="Charrier B."/>
            <person name="Cladiere L."/>
            <person name="Cock J.M."/>
            <person name="Coelho S.M."/>
            <person name="Colleoni C."/>
            <person name="Czjzek M."/>
            <person name="Da Silva C."/>
            <person name="Delage L."/>
            <person name="Denoeud F."/>
            <person name="Deschamps P."/>
            <person name="Dittami S.M."/>
            <person name="Gabaldon T."/>
            <person name="Gachon C.M."/>
            <person name="Groisillier A."/>
            <person name="Herve C."/>
            <person name="Jabbari K."/>
            <person name="Katinka M."/>
            <person name="Kloareg B."/>
            <person name="Kowalczyk N."/>
            <person name="Labadie K."/>
            <person name="Leblanc C."/>
            <person name="Lopez P.J."/>
            <person name="McLachlan D.H."/>
            <person name="Meslet-Cladiere L."/>
            <person name="Moustafa A."/>
            <person name="Nehr Z."/>
            <person name="Nyvall Collen P."/>
            <person name="Panaud O."/>
            <person name="Partensky F."/>
            <person name="Poulain J."/>
            <person name="Rensing S.A."/>
            <person name="Rousvoal S."/>
            <person name="Samson G."/>
            <person name="Symeonidi A."/>
            <person name="Weissenbach J."/>
            <person name="Zambounis A."/>
            <person name="Wincker P."/>
            <person name="Boyen C."/>
        </authorList>
    </citation>
    <scope>NUCLEOTIDE SEQUENCE [LARGE SCALE GENOMIC DNA]</scope>
    <source>
        <strain evidence="2">cv. Stackhouse</strain>
    </source>
</reference>
<evidence type="ECO:0000313" key="1">
    <source>
        <dbReference type="EMBL" id="CDF40672.1"/>
    </source>
</evidence>
<evidence type="ECO:0000313" key="2">
    <source>
        <dbReference type="Proteomes" id="UP000012073"/>
    </source>
</evidence>
<sequence length="29" mass="3287">MMESLREIPVTVSPVMLVTTSFQNLHGRL</sequence>
<dbReference type="EMBL" id="HG002227">
    <property type="protein sequence ID" value="CDF40672.1"/>
    <property type="molecule type" value="Genomic_DNA"/>
</dbReference>
<dbReference type="RefSeq" id="XP_005710966.1">
    <property type="nucleotide sequence ID" value="XM_005710909.1"/>
</dbReference>
<dbReference type="KEGG" id="ccp:CHC_T00007044001"/>
<protein>
    <submittedName>
        <fullName evidence="1">Uncharacterized protein</fullName>
    </submittedName>
</protein>
<dbReference type="GeneID" id="17318681"/>
<gene>
    <name evidence="1" type="ORF">CHC_T00007044001</name>
</gene>
<dbReference type="AlphaFoldDB" id="R7QQ97"/>
<keyword evidence="2" id="KW-1185">Reference proteome</keyword>
<dbReference type="Gramene" id="CDF40672">
    <property type="protein sequence ID" value="CDF40672"/>
    <property type="gene ID" value="CHC_T00007044001"/>
</dbReference>
<organism evidence="1 2">
    <name type="scientific">Chondrus crispus</name>
    <name type="common">Carrageen Irish moss</name>
    <name type="synonym">Polymorpha crispa</name>
    <dbReference type="NCBI Taxonomy" id="2769"/>
    <lineage>
        <taxon>Eukaryota</taxon>
        <taxon>Rhodophyta</taxon>
        <taxon>Florideophyceae</taxon>
        <taxon>Rhodymeniophycidae</taxon>
        <taxon>Gigartinales</taxon>
        <taxon>Gigartinaceae</taxon>
        <taxon>Chondrus</taxon>
    </lineage>
</organism>
<accession>R7QQ97</accession>
<proteinExistence type="predicted"/>
<dbReference type="Proteomes" id="UP000012073">
    <property type="component" value="Unassembled WGS sequence"/>
</dbReference>